<proteinExistence type="predicted"/>
<dbReference type="RefSeq" id="WP_159751032.1">
    <property type="nucleotide sequence ID" value="NZ_WUQX01000001.1"/>
</dbReference>
<dbReference type="Pfam" id="PF05050">
    <property type="entry name" value="Methyltransf_21"/>
    <property type="match status" value="1"/>
</dbReference>
<name>A0A7X3MGI4_9FIRM</name>
<organism evidence="2 3">
    <name type="scientific">Sporofaciens musculi</name>
    <dbReference type="NCBI Taxonomy" id="2681861"/>
    <lineage>
        <taxon>Bacteria</taxon>
        <taxon>Bacillati</taxon>
        <taxon>Bacillota</taxon>
        <taxon>Clostridia</taxon>
        <taxon>Lachnospirales</taxon>
        <taxon>Lachnospiraceae</taxon>
        <taxon>Sporofaciens</taxon>
    </lineage>
</organism>
<comment type="caution">
    <text evidence="2">The sequence shown here is derived from an EMBL/GenBank/DDBJ whole genome shotgun (WGS) entry which is preliminary data.</text>
</comment>
<dbReference type="EMBL" id="WUQX01000001">
    <property type="protein sequence ID" value="MXP75845.1"/>
    <property type="molecule type" value="Genomic_DNA"/>
</dbReference>
<accession>A0A7X3MGI4</accession>
<dbReference type="Proteomes" id="UP000460412">
    <property type="component" value="Unassembled WGS sequence"/>
</dbReference>
<gene>
    <name evidence="2" type="ORF">GN277_10770</name>
</gene>
<keyword evidence="3" id="KW-1185">Reference proteome</keyword>
<dbReference type="AlphaFoldDB" id="A0A7X3MGI4"/>
<dbReference type="InterPro" id="IPR006342">
    <property type="entry name" value="FkbM_mtfrase"/>
</dbReference>
<protein>
    <recommendedName>
        <fullName evidence="1">Methyltransferase FkbM domain-containing protein</fullName>
    </recommendedName>
</protein>
<sequence length="123" mass="14086">MLGDYDALNSFSQEYIKDYEKRHNVEHEGAKTIKVQCLLLTDIIEMYCGGIFPDYFDLDVEGLDDEVVASYDFAHNGPKIMCVESHSASVCRQMLSQGYIQYFSTAHNVIYVKKDLIGEVLRM</sequence>
<evidence type="ECO:0000259" key="1">
    <source>
        <dbReference type="Pfam" id="PF05050"/>
    </source>
</evidence>
<evidence type="ECO:0000313" key="3">
    <source>
        <dbReference type="Proteomes" id="UP000460412"/>
    </source>
</evidence>
<feature type="domain" description="Methyltransferase FkbM" evidence="1">
    <location>
        <begin position="23"/>
        <end position="88"/>
    </location>
</feature>
<reference evidence="2 3" key="1">
    <citation type="submission" date="2019-12" db="EMBL/GenBank/DDBJ databases">
        <title>Sporaefaciens musculi gen. nov., sp. nov., a novel bacterium isolated from the caecum of an obese mouse.</title>
        <authorList>
            <person name="Rasmussen T.S."/>
            <person name="Streidl T."/>
            <person name="Hitch T.C.A."/>
            <person name="Wortmann E."/>
            <person name="Deptula P."/>
            <person name="Hansen M."/>
            <person name="Nielsen D.S."/>
            <person name="Clavel T."/>
            <person name="Vogensen F.K."/>
        </authorList>
    </citation>
    <scope>NUCLEOTIDE SEQUENCE [LARGE SCALE GENOMIC DNA]</scope>
    <source>
        <strain evidence="2 3">WCA-9-b2</strain>
    </source>
</reference>
<evidence type="ECO:0000313" key="2">
    <source>
        <dbReference type="EMBL" id="MXP75845.1"/>
    </source>
</evidence>